<evidence type="ECO:0000259" key="2">
    <source>
        <dbReference type="Pfam" id="PF07859"/>
    </source>
</evidence>
<dbReference type="InterPro" id="IPR029058">
    <property type="entry name" value="AB_hydrolase_fold"/>
</dbReference>
<dbReference type="RefSeq" id="WP_123286025.1">
    <property type="nucleotide sequence ID" value="NZ_JACIJB010000012.1"/>
</dbReference>
<dbReference type="Proteomes" id="UP000548978">
    <property type="component" value="Unassembled WGS sequence"/>
</dbReference>
<gene>
    <name evidence="3" type="ORF">FHS65_002351</name>
</gene>
<reference evidence="3 4" key="1">
    <citation type="submission" date="2020-08" db="EMBL/GenBank/DDBJ databases">
        <title>Genomic Encyclopedia of Type Strains, Phase IV (KMG-IV): sequencing the most valuable type-strain genomes for metagenomic binning, comparative biology and taxonomic classification.</title>
        <authorList>
            <person name="Goeker M."/>
        </authorList>
    </citation>
    <scope>NUCLEOTIDE SEQUENCE [LARGE SCALE GENOMIC DNA]</scope>
    <source>
        <strain evidence="3 4">DSM 24448</strain>
    </source>
</reference>
<keyword evidence="1 3" id="KW-0378">Hydrolase</keyword>
<dbReference type="InterPro" id="IPR050300">
    <property type="entry name" value="GDXG_lipolytic_enzyme"/>
</dbReference>
<comment type="caution">
    <text evidence="3">The sequence shown here is derived from an EMBL/GenBank/DDBJ whole genome shotgun (WGS) entry which is preliminary data.</text>
</comment>
<dbReference type="PANTHER" id="PTHR48081">
    <property type="entry name" value="AB HYDROLASE SUPERFAMILY PROTEIN C4A8.06C"/>
    <property type="match status" value="1"/>
</dbReference>
<organism evidence="3 4">
    <name type="scientific">Brevundimonas halotolerans</name>
    <dbReference type="NCBI Taxonomy" id="69670"/>
    <lineage>
        <taxon>Bacteria</taxon>
        <taxon>Pseudomonadati</taxon>
        <taxon>Pseudomonadota</taxon>
        <taxon>Alphaproteobacteria</taxon>
        <taxon>Caulobacterales</taxon>
        <taxon>Caulobacteraceae</taxon>
        <taxon>Brevundimonas</taxon>
    </lineage>
</organism>
<evidence type="ECO:0000256" key="1">
    <source>
        <dbReference type="ARBA" id="ARBA00022801"/>
    </source>
</evidence>
<dbReference type="Gene3D" id="3.40.50.1820">
    <property type="entry name" value="alpha/beta hydrolase"/>
    <property type="match status" value="1"/>
</dbReference>
<dbReference type="AlphaFoldDB" id="A0A7W9A5I8"/>
<feature type="domain" description="Alpha/beta hydrolase fold-3" evidence="2">
    <location>
        <begin position="45"/>
        <end position="222"/>
    </location>
</feature>
<dbReference type="SUPFAM" id="SSF53474">
    <property type="entry name" value="alpha/beta-Hydrolases"/>
    <property type="match status" value="1"/>
</dbReference>
<dbReference type="Pfam" id="PF07859">
    <property type="entry name" value="Abhydrolase_3"/>
    <property type="match status" value="1"/>
</dbReference>
<name>A0A7W9A5I8_9CAUL</name>
<dbReference type="PANTHER" id="PTHR48081:SF33">
    <property type="entry name" value="KYNURENINE FORMAMIDASE"/>
    <property type="match status" value="1"/>
</dbReference>
<dbReference type="EMBL" id="JACIJB010000012">
    <property type="protein sequence ID" value="MBB5661588.1"/>
    <property type="molecule type" value="Genomic_DNA"/>
</dbReference>
<dbReference type="InterPro" id="IPR013094">
    <property type="entry name" value="AB_hydrolase_3"/>
</dbReference>
<accession>A0A7W9A5I8</accession>
<evidence type="ECO:0000313" key="4">
    <source>
        <dbReference type="Proteomes" id="UP000548978"/>
    </source>
</evidence>
<proteinExistence type="predicted"/>
<dbReference type="OrthoDB" id="9771666at2"/>
<protein>
    <submittedName>
        <fullName evidence="3">Arylformamidase</fullName>
        <ecNumber evidence="3">3.5.1.9</ecNumber>
    </submittedName>
</protein>
<keyword evidence="4" id="KW-1185">Reference proteome</keyword>
<dbReference type="GO" id="GO:0004061">
    <property type="term" value="F:arylformamidase activity"/>
    <property type="evidence" value="ECO:0007669"/>
    <property type="project" value="UniProtKB-EC"/>
</dbReference>
<dbReference type="EC" id="3.5.1.9" evidence="3"/>
<evidence type="ECO:0000313" key="3">
    <source>
        <dbReference type="EMBL" id="MBB5661588.1"/>
    </source>
</evidence>
<sequence>MARWAERAEAARADHPHQRIAYGPGPREVLDLFTPEGQPEAPVAVFLHGGYWQALDGQAFHGIAPALLSHGVALAIPTYDLAPAVSLGQILRQVRVATERIRDRTGYRPLVFGHSAGGHMAAALLSEGRAGAAVAISGVFDLLPLLETSLNDALRLDPLMATALSPIHWPVPDGSSPGGTTLDCWVGAEESAEFRRQSHAMAERWGAGGADTSVRELVGLNHFTVLAPLFEADSPEVARLVELAHETSREAAPA</sequence>